<gene>
    <name evidence="3" type="ORF">RNJ44_03541</name>
</gene>
<reference evidence="3 4" key="1">
    <citation type="submission" date="2024-05" db="EMBL/GenBank/DDBJ databases">
        <title>Long read based assembly of the Candida bracarensis genome reveals expanded adhesin content.</title>
        <authorList>
            <person name="Marcet-Houben M."/>
            <person name="Ksiezopolska E."/>
            <person name="Gabaldon T."/>
        </authorList>
    </citation>
    <scope>NUCLEOTIDE SEQUENCE [LARGE SCALE GENOMIC DNA]</scope>
    <source>
        <strain evidence="3 4">CBM6</strain>
    </source>
</reference>
<keyword evidence="4" id="KW-1185">Reference proteome</keyword>
<feature type="compositionally biased region" description="Basic residues" evidence="2">
    <location>
        <begin position="78"/>
        <end position="87"/>
    </location>
</feature>
<protein>
    <submittedName>
        <fullName evidence="3">Protein BCK2</fullName>
    </submittedName>
</protein>
<sequence>MVRSRSSSNSGKLKITSDAMNKWKIPHYYKRSGKNSVTSTPVSEVTNSPLRSLQNEHTSTPSNVSSPKKIVLEDRNRATPRSRKSTKKGQMVFVNYTVQDEDTQQSPLQQQLQQQQQQQHQEQIQQQQQLQQQQQRQHDVDQNAINAAMKDAMILDNKNGLTNKRKSSRRRMLKIFGSSKEDISSYDNSVSQPVENGMDSSSNTSSSSSTPNSARKSYGSFLKCNKLCGENNYSNTNTNNYNKKNTRTHNNNASVDFNAALGNNVQSGNYKQNVLLNNNGAKSADELLNFLSQDEIVPKSSHDPSLAKPPRAPITDRKRSISSSSIPMKVASSISLNSKVTKPSRKLSTTTTISNASSQNTPFIEFENPDFSDSYQIQDSYYHGNDNLSSASLASFISNPNTQDNNHTISSDITQVDTADKLTNYPIANMKENGEDNDASVAFTKMFSRKRANTGGSTGSTTSMNAMQPGISSKTMVTKMTNHRTTSMNSLSSASNKFSPIRTVSPVRPRSNTRTSSGFRQSRDLTAVASSIVANDTNISTPGSEVFLDTQGKRSVGHKKKQESISEFYKFQGTPTASNNQNSTIATTPSSLLGTSYFSNNLVSQNNYSNTSTPAATDVNALGTNYFSGKTVVNNSRQTSDISILTDKDFQLDVEVFENSDIPTPVERMQPIRGISVTAIQEIDEEEKANENEENSHQELMNMINSENVGRKTSHSFQEKYDNNDFQNNIHGGSCTSSSAMESLMTNYLYPTHSNGTGQNSQERDEQIITNNEFDELNFDLFGKPNSGQVVTENINDLERVNEHFETSYQYNFEPKISTGHNPPQQLNEVNNQHGGKKMAFNVNPFQTSDIDYIKDESSKNTQEFSVLSNDLYFGNQL</sequence>
<evidence type="ECO:0000256" key="2">
    <source>
        <dbReference type="SAM" id="MobiDB-lite"/>
    </source>
</evidence>
<feature type="region of interest" description="Disordered" evidence="2">
    <location>
        <begin position="298"/>
        <end position="326"/>
    </location>
</feature>
<feature type="region of interest" description="Disordered" evidence="2">
    <location>
        <begin position="1"/>
        <end position="91"/>
    </location>
</feature>
<keyword evidence="1" id="KW-0175">Coiled coil</keyword>
<name>A0ABR4NX84_9SACH</name>
<comment type="caution">
    <text evidence="3">The sequence shown here is derived from an EMBL/GenBank/DDBJ whole genome shotgun (WGS) entry which is preliminary data.</text>
</comment>
<evidence type="ECO:0000256" key="1">
    <source>
        <dbReference type="SAM" id="Coils"/>
    </source>
</evidence>
<accession>A0ABR4NX84</accession>
<feature type="compositionally biased region" description="Polar residues" evidence="2">
    <location>
        <begin position="510"/>
        <end position="519"/>
    </location>
</feature>
<feature type="compositionally biased region" description="Polar residues" evidence="2">
    <location>
        <begin position="1"/>
        <end position="11"/>
    </location>
</feature>
<feature type="compositionally biased region" description="Polar residues" evidence="2">
    <location>
        <begin position="185"/>
        <end position="194"/>
    </location>
</feature>
<feature type="compositionally biased region" description="Low complexity" evidence="2">
    <location>
        <begin position="200"/>
        <end position="213"/>
    </location>
</feature>
<evidence type="ECO:0000313" key="4">
    <source>
        <dbReference type="Proteomes" id="UP001623330"/>
    </source>
</evidence>
<proteinExistence type="predicted"/>
<feature type="coiled-coil region" evidence="1">
    <location>
        <begin position="676"/>
        <end position="703"/>
    </location>
</feature>
<feature type="compositionally biased region" description="Polar residues" evidence="2">
    <location>
        <begin position="34"/>
        <end position="66"/>
    </location>
</feature>
<feature type="compositionally biased region" description="Basic residues" evidence="2">
    <location>
        <begin position="24"/>
        <end position="33"/>
    </location>
</feature>
<feature type="compositionally biased region" description="Polar residues" evidence="2">
    <location>
        <begin position="486"/>
        <end position="498"/>
    </location>
</feature>
<organism evidence="3 4">
    <name type="scientific">Nakaseomyces bracarensis</name>
    <dbReference type="NCBI Taxonomy" id="273131"/>
    <lineage>
        <taxon>Eukaryota</taxon>
        <taxon>Fungi</taxon>
        <taxon>Dikarya</taxon>
        <taxon>Ascomycota</taxon>
        <taxon>Saccharomycotina</taxon>
        <taxon>Saccharomycetes</taxon>
        <taxon>Saccharomycetales</taxon>
        <taxon>Saccharomycetaceae</taxon>
        <taxon>Nakaseomyces</taxon>
    </lineage>
</organism>
<dbReference type="Proteomes" id="UP001623330">
    <property type="component" value="Unassembled WGS sequence"/>
</dbReference>
<feature type="region of interest" description="Disordered" evidence="2">
    <location>
        <begin position="181"/>
        <end position="216"/>
    </location>
</feature>
<feature type="region of interest" description="Disordered" evidence="2">
    <location>
        <begin position="486"/>
        <end position="519"/>
    </location>
</feature>
<dbReference type="EMBL" id="JBEVYD010000004">
    <property type="protein sequence ID" value="KAL3233501.1"/>
    <property type="molecule type" value="Genomic_DNA"/>
</dbReference>
<evidence type="ECO:0000313" key="3">
    <source>
        <dbReference type="EMBL" id="KAL3233501.1"/>
    </source>
</evidence>